<sequence length="94" mass="10748">MVQEKKINWGIIVLSIAILVLAASVIFTGVKVINTTKEGVKNLKNQVVRELEKTMRKEAISFIYAYRKSAVENRKLSPEDIEEGYRFADKFLSK</sequence>
<name>A0A7V5HZD2_UNCAE</name>
<keyword evidence="1" id="KW-0472">Membrane</keyword>
<evidence type="ECO:0000313" key="2">
    <source>
        <dbReference type="EMBL" id="HHF98725.1"/>
    </source>
</evidence>
<dbReference type="EMBL" id="DRTT01000124">
    <property type="protein sequence ID" value="HHF98725.1"/>
    <property type="molecule type" value="Genomic_DNA"/>
</dbReference>
<reference evidence="2" key="1">
    <citation type="journal article" date="2020" name="mSystems">
        <title>Genome- and Community-Level Interaction Insights into Carbon Utilization and Element Cycling Functions of Hydrothermarchaeota in Hydrothermal Sediment.</title>
        <authorList>
            <person name="Zhou Z."/>
            <person name="Liu Y."/>
            <person name="Xu W."/>
            <person name="Pan J."/>
            <person name="Luo Z.H."/>
            <person name="Li M."/>
        </authorList>
    </citation>
    <scope>NUCLEOTIDE SEQUENCE [LARGE SCALE GENOMIC DNA]</scope>
    <source>
        <strain evidence="2">HyVt-92</strain>
    </source>
</reference>
<proteinExistence type="predicted"/>
<dbReference type="AlphaFoldDB" id="A0A7V5HZD2"/>
<organism evidence="2">
    <name type="scientific">Aerophobetes bacterium</name>
    <dbReference type="NCBI Taxonomy" id="2030807"/>
    <lineage>
        <taxon>Bacteria</taxon>
        <taxon>Candidatus Aerophobota</taxon>
    </lineage>
</organism>
<protein>
    <submittedName>
        <fullName evidence="2">Uncharacterized protein</fullName>
    </submittedName>
</protein>
<gene>
    <name evidence="2" type="ORF">ENL39_04480</name>
</gene>
<feature type="transmembrane region" description="Helical" evidence="1">
    <location>
        <begin position="7"/>
        <end position="27"/>
    </location>
</feature>
<dbReference type="Proteomes" id="UP000886070">
    <property type="component" value="Unassembled WGS sequence"/>
</dbReference>
<keyword evidence="1" id="KW-1133">Transmembrane helix</keyword>
<keyword evidence="1" id="KW-0812">Transmembrane</keyword>
<comment type="caution">
    <text evidence="2">The sequence shown here is derived from an EMBL/GenBank/DDBJ whole genome shotgun (WGS) entry which is preliminary data.</text>
</comment>
<accession>A0A7V5HZD2</accession>
<evidence type="ECO:0000256" key="1">
    <source>
        <dbReference type="SAM" id="Phobius"/>
    </source>
</evidence>